<name>A0A376TV97_ECOLX</name>
<evidence type="ECO:0000313" key="2">
    <source>
        <dbReference type="EMBL" id="STI80987.1"/>
    </source>
</evidence>
<proteinExistence type="predicted"/>
<evidence type="ECO:0000256" key="1">
    <source>
        <dbReference type="SAM" id="Phobius"/>
    </source>
</evidence>
<keyword evidence="1" id="KW-1133">Transmembrane helix</keyword>
<reference evidence="2 3" key="1">
    <citation type="submission" date="2018-06" db="EMBL/GenBank/DDBJ databases">
        <authorList>
            <consortium name="Pathogen Informatics"/>
            <person name="Doyle S."/>
        </authorList>
    </citation>
    <scope>NUCLEOTIDE SEQUENCE [LARGE SCALE GENOMIC DNA]</scope>
    <source>
        <strain evidence="2 3">NCTC8985</strain>
    </source>
</reference>
<gene>
    <name evidence="2" type="primary">yfcJ_3</name>
    <name evidence="2" type="ORF">NCTC8985_06441</name>
</gene>
<protein>
    <submittedName>
        <fullName evidence="2">Major facilitator superfamily protein</fullName>
    </submittedName>
</protein>
<dbReference type="Proteomes" id="UP000254405">
    <property type="component" value="Unassembled WGS sequence"/>
</dbReference>
<keyword evidence="1" id="KW-0472">Membrane</keyword>
<feature type="transmembrane region" description="Helical" evidence="1">
    <location>
        <begin position="27"/>
        <end position="48"/>
    </location>
</feature>
<organism evidence="2 3">
    <name type="scientific">Escherichia coli</name>
    <dbReference type="NCBI Taxonomy" id="562"/>
    <lineage>
        <taxon>Bacteria</taxon>
        <taxon>Pseudomonadati</taxon>
        <taxon>Pseudomonadota</taxon>
        <taxon>Gammaproteobacteria</taxon>
        <taxon>Enterobacterales</taxon>
        <taxon>Enterobacteriaceae</taxon>
        <taxon>Escherichia</taxon>
    </lineage>
</organism>
<keyword evidence="1" id="KW-0812">Transmembrane</keyword>
<accession>A0A376TV97</accession>
<dbReference type="AlphaFoldDB" id="A0A376TV97"/>
<dbReference type="SUPFAM" id="SSF103473">
    <property type="entry name" value="MFS general substrate transporter"/>
    <property type="match status" value="1"/>
</dbReference>
<evidence type="ECO:0000313" key="3">
    <source>
        <dbReference type="Proteomes" id="UP000254405"/>
    </source>
</evidence>
<dbReference type="EMBL" id="UGCO01000001">
    <property type="protein sequence ID" value="STI80987.1"/>
    <property type="molecule type" value="Genomic_DNA"/>
</dbReference>
<sequence length="79" mass="8408">MAGFTLTAFGGAFVVMRVMIGWMPDRFGGVKVAIVSLLVETLGLLLLWQAPRCVGRISGRGVNRSRMFAYLSCAGRGGG</sequence>
<dbReference type="InterPro" id="IPR036259">
    <property type="entry name" value="MFS_trans_sf"/>
</dbReference>